<feature type="compositionally biased region" description="Acidic residues" evidence="1">
    <location>
        <begin position="714"/>
        <end position="723"/>
    </location>
</feature>
<proteinExistence type="predicted"/>
<dbReference type="OrthoDB" id="2901006at2759"/>
<feature type="compositionally biased region" description="Polar residues" evidence="1">
    <location>
        <begin position="633"/>
        <end position="648"/>
    </location>
</feature>
<dbReference type="Gene3D" id="2.60.120.260">
    <property type="entry name" value="Galactose-binding domain-like"/>
    <property type="match status" value="2"/>
</dbReference>
<accession>A0A8S0WP88</accession>
<feature type="region of interest" description="Disordered" evidence="1">
    <location>
        <begin position="592"/>
        <end position="661"/>
    </location>
</feature>
<dbReference type="Proteomes" id="UP000467700">
    <property type="component" value="Unassembled WGS sequence"/>
</dbReference>
<dbReference type="CDD" id="cd12087">
    <property type="entry name" value="TM_EGFR-like"/>
    <property type="match status" value="1"/>
</dbReference>
<feature type="compositionally biased region" description="Low complexity" evidence="1">
    <location>
        <begin position="289"/>
        <end position="307"/>
    </location>
</feature>
<feature type="region of interest" description="Disordered" evidence="1">
    <location>
        <begin position="289"/>
        <end position="327"/>
    </location>
</feature>
<dbReference type="EMBL" id="CACVBS010000058">
    <property type="protein sequence ID" value="CAA7267297.1"/>
    <property type="molecule type" value="Genomic_DNA"/>
</dbReference>
<feature type="compositionally biased region" description="Polar residues" evidence="1">
    <location>
        <begin position="308"/>
        <end position="326"/>
    </location>
</feature>
<feature type="transmembrane region" description="Helical" evidence="2">
    <location>
        <begin position="335"/>
        <end position="358"/>
    </location>
</feature>
<evidence type="ECO:0000313" key="3">
    <source>
        <dbReference type="EMBL" id="CAA7267297.1"/>
    </source>
</evidence>
<evidence type="ECO:0000256" key="1">
    <source>
        <dbReference type="SAM" id="MobiDB-lite"/>
    </source>
</evidence>
<keyword evidence="4" id="KW-1185">Reference proteome</keyword>
<feature type="region of interest" description="Disordered" evidence="1">
    <location>
        <begin position="706"/>
        <end position="751"/>
    </location>
</feature>
<evidence type="ECO:0000256" key="2">
    <source>
        <dbReference type="SAM" id="Phobius"/>
    </source>
</evidence>
<feature type="region of interest" description="Disordered" evidence="1">
    <location>
        <begin position="510"/>
        <end position="577"/>
    </location>
</feature>
<keyword evidence="2" id="KW-1133">Transmembrane helix</keyword>
<evidence type="ECO:0000313" key="4">
    <source>
        <dbReference type="Proteomes" id="UP000467700"/>
    </source>
</evidence>
<keyword evidence="2" id="KW-0812">Transmembrane</keyword>
<dbReference type="AlphaFoldDB" id="A0A8S0WP88"/>
<organism evidence="3 4">
    <name type="scientific">Cyclocybe aegerita</name>
    <name type="common">Black poplar mushroom</name>
    <name type="synonym">Agrocybe aegerita</name>
    <dbReference type="NCBI Taxonomy" id="1973307"/>
    <lineage>
        <taxon>Eukaryota</taxon>
        <taxon>Fungi</taxon>
        <taxon>Dikarya</taxon>
        <taxon>Basidiomycota</taxon>
        <taxon>Agaricomycotina</taxon>
        <taxon>Agaricomycetes</taxon>
        <taxon>Agaricomycetidae</taxon>
        <taxon>Agaricales</taxon>
        <taxon>Agaricineae</taxon>
        <taxon>Bolbitiaceae</taxon>
        <taxon>Cyclocybe</taxon>
    </lineage>
</organism>
<comment type="caution">
    <text evidence="3">The sequence shown here is derived from an EMBL/GenBank/DDBJ whole genome shotgun (WGS) entry which is preliminary data.</text>
</comment>
<gene>
    <name evidence="3" type="ORF">AAE3_LOCUS9471</name>
</gene>
<keyword evidence="2" id="KW-0472">Membrane</keyword>
<feature type="compositionally biased region" description="Polar residues" evidence="1">
    <location>
        <begin position="526"/>
        <end position="548"/>
    </location>
</feature>
<name>A0A8S0WP88_CYCAE</name>
<reference evidence="3 4" key="1">
    <citation type="submission" date="2020-01" db="EMBL/GenBank/DDBJ databases">
        <authorList>
            <person name="Gupta K D."/>
        </authorList>
    </citation>
    <scope>NUCLEOTIDE SEQUENCE [LARGE SCALE GENOMIC DNA]</scope>
</reference>
<protein>
    <submittedName>
        <fullName evidence="3">Uncharacterized protein</fullName>
    </submittedName>
</protein>
<sequence length="751" mass="80710">MASDLLLVVDDNSGNFTFSGGWAANSLVQWYGGTSRQLQEGNYPDQAGSFSFDFEGTSAAFFGVTPSPSALQNITVSIDGAAPTTSGFGDPALRSYRQWYQSPELLDGEHTIAISGVEGISIDYAVVRASSSTSLRDKRVIVDDDDPSVRYSGNWVRNGDEFKAGHIPSGTPFQNGTHRSWVVGDKFSFDFTGSSVAVYGIFSWDLLGLLSATYTLDGTSLSQTYSVTASSPEYLNNVGEAPNFLFYSMDRLSPGEHKLDIEITHSDNQSFILDFITYSPSFDSISRVPAPSISSSSSKPLTTTSGSNGRIYNPKTSSTPESNFESTGEKISPEAIVGIVVGALAFLALIGIFIFCILRRRVKKGHRKCASDDYSRPLISEKLPPVRRSFLNRLSLGPYRPTITPYMQTHTNWTSQAPQTAQQRTFSQSPELRSHEPRAQARPVIPPILTNSASRPAFGPASSALAPPTDGVTNTLQPQTRFAPLRRGAGAPSSAGRKLGLASGLVPAAPAGARPRMGDTIRPATSADSLTRSQENCARSASYHSTYTARPGGFGSSTTSIPVRRGFSESSSSRDAPAVQIHHAYQLLQSSGMTSVSEASPRGVRREAETQQTVQPYQRPPLVLVGMRPADNTPPSTGSVDSQRSQSPPCIDPSLADNAPLSTHTRLTPVRRTFVCEPPASAPASLSRTPSSPLANLFPRLTSIWRRGSRDMPEDVGEDEDDVPPAYHTLSARQSSAISPRSGRPLPSCPL</sequence>